<comment type="caution">
    <text evidence="1">The sequence shown here is derived from an EMBL/GenBank/DDBJ whole genome shotgun (WGS) entry which is preliminary data.</text>
</comment>
<dbReference type="RefSeq" id="WP_087434185.1">
    <property type="nucleotide sequence ID" value="NZ_JAMDLV010000090.1"/>
</dbReference>
<dbReference type="EMBL" id="JAMDLW010000049">
    <property type="protein sequence ID" value="MCY9522760.1"/>
    <property type="molecule type" value="Genomic_DNA"/>
</dbReference>
<protein>
    <submittedName>
        <fullName evidence="1">Uncharacterized protein</fullName>
    </submittedName>
</protein>
<proteinExistence type="predicted"/>
<sequence>MTKQTAIYFYEAFNRTAKVEKTDGSHIRHFYDPEGLRSGLRENGVTSRFVYDGWNMVNELGRGA</sequence>
<accession>A0ABT4DZH6</accession>
<organism evidence="1 2">
    <name type="scientific">Paenibacillus apiarius</name>
    <dbReference type="NCBI Taxonomy" id="46240"/>
    <lineage>
        <taxon>Bacteria</taxon>
        <taxon>Bacillati</taxon>
        <taxon>Bacillota</taxon>
        <taxon>Bacilli</taxon>
        <taxon>Bacillales</taxon>
        <taxon>Paenibacillaceae</taxon>
        <taxon>Paenibacillus</taxon>
    </lineage>
</organism>
<evidence type="ECO:0000313" key="1">
    <source>
        <dbReference type="EMBL" id="MCY9522760.1"/>
    </source>
</evidence>
<keyword evidence="2" id="KW-1185">Reference proteome</keyword>
<evidence type="ECO:0000313" key="2">
    <source>
        <dbReference type="Proteomes" id="UP001207626"/>
    </source>
</evidence>
<name>A0ABT4DZH6_9BACL</name>
<dbReference type="Proteomes" id="UP001207626">
    <property type="component" value="Unassembled WGS sequence"/>
</dbReference>
<gene>
    <name evidence="1" type="ORF">M5X09_24385</name>
</gene>
<reference evidence="1 2" key="1">
    <citation type="submission" date="2022-05" db="EMBL/GenBank/DDBJ databases">
        <title>Genome Sequencing of Bee-Associated Microbes.</title>
        <authorList>
            <person name="Dunlap C."/>
        </authorList>
    </citation>
    <scope>NUCLEOTIDE SEQUENCE [LARGE SCALE GENOMIC DNA]</scope>
    <source>
        <strain evidence="1 2">NRRL NRS-1438</strain>
    </source>
</reference>